<sequence>MLTKLVKYSIGWGVLFTFLLIVGSLFYLLNDYQVDNLMKIQFSNNWNDLQAMLAPYKIETLKNHVFLDWFFIAVYTLLFLISIKILALSIGKSLPWFLYVACFFPGIADVIENYQFLIFVNDLNSEHDISWFFWAVRLKWGLLILFILINITITFYYGLYLFIGLIDRIQQFFRFILKKI</sequence>
<gene>
    <name evidence="2" type="ORF">BXY75_1253</name>
</gene>
<evidence type="ECO:0000313" key="2">
    <source>
        <dbReference type="EMBL" id="RMA64378.1"/>
    </source>
</evidence>
<feature type="transmembrane region" description="Helical" evidence="1">
    <location>
        <begin position="140"/>
        <end position="166"/>
    </location>
</feature>
<keyword evidence="1" id="KW-1133">Transmembrane helix</keyword>
<accession>A0A3L9Z1Z4</accession>
<keyword evidence="3" id="KW-1185">Reference proteome</keyword>
<protein>
    <submittedName>
        <fullName evidence="2">Uncharacterized protein</fullName>
    </submittedName>
</protein>
<keyword evidence="1" id="KW-0472">Membrane</keyword>
<proteinExistence type="predicted"/>
<organism evidence="2 3">
    <name type="scientific">Ulvibacter antarcticus</name>
    <dbReference type="NCBI Taxonomy" id="442714"/>
    <lineage>
        <taxon>Bacteria</taxon>
        <taxon>Pseudomonadati</taxon>
        <taxon>Bacteroidota</taxon>
        <taxon>Flavobacteriia</taxon>
        <taxon>Flavobacteriales</taxon>
        <taxon>Flavobacteriaceae</taxon>
        <taxon>Ulvibacter</taxon>
    </lineage>
</organism>
<evidence type="ECO:0000313" key="3">
    <source>
        <dbReference type="Proteomes" id="UP000271339"/>
    </source>
</evidence>
<name>A0A3L9Z1Z4_9FLAO</name>
<feature type="transmembrane region" description="Helical" evidence="1">
    <location>
        <begin position="12"/>
        <end position="29"/>
    </location>
</feature>
<reference evidence="2 3" key="1">
    <citation type="submission" date="2018-10" db="EMBL/GenBank/DDBJ databases">
        <title>Genomic Encyclopedia of Archaeal and Bacterial Type Strains, Phase II (KMG-II): from individual species to whole genera.</title>
        <authorList>
            <person name="Goeker M."/>
        </authorList>
    </citation>
    <scope>NUCLEOTIDE SEQUENCE [LARGE SCALE GENOMIC DNA]</scope>
    <source>
        <strain evidence="2 3">DSM 23424</strain>
    </source>
</reference>
<feature type="transmembrane region" description="Helical" evidence="1">
    <location>
        <begin position="69"/>
        <end position="89"/>
    </location>
</feature>
<evidence type="ECO:0000256" key="1">
    <source>
        <dbReference type="SAM" id="Phobius"/>
    </source>
</evidence>
<dbReference type="EMBL" id="REFC01000012">
    <property type="protein sequence ID" value="RMA64378.1"/>
    <property type="molecule type" value="Genomic_DNA"/>
</dbReference>
<comment type="caution">
    <text evidence="2">The sequence shown here is derived from an EMBL/GenBank/DDBJ whole genome shotgun (WGS) entry which is preliminary data.</text>
</comment>
<feature type="transmembrane region" description="Helical" evidence="1">
    <location>
        <begin position="96"/>
        <end position="120"/>
    </location>
</feature>
<dbReference type="AlphaFoldDB" id="A0A3L9Z1Z4"/>
<keyword evidence="1" id="KW-0812">Transmembrane</keyword>
<dbReference type="Proteomes" id="UP000271339">
    <property type="component" value="Unassembled WGS sequence"/>
</dbReference>